<evidence type="ECO:0000313" key="1">
    <source>
        <dbReference type="EMBL" id="RRD53695.1"/>
    </source>
</evidence>
<dbReference type="AlphaFoldDB" id="A0A3P1X5P3"/>
<dbReference type="EMBL" id="RQTU01000879">
    <property type="protein sequence ID" value="RRD53695.1"/>
    <property type="molecule type" value="Genomic_DNA"/>
</dbReference>
<reference evidence="1 2" key="1">
    <citation type="submission" date="2018-11" db="EMBL/GenBank/DDBJ databases">
        <title>Enterobacteriaceae from Patient.</title>
        <authorList>
            <person name="Shen C."/>
            <person name="Yang Y."/>
            <person name="Tian G."/>
        </authorList>
    </citation>
    <scope>NUCLEOTIDE SEQUENCE [LARGE SCALE GENOMIC DNA]</scope>
    <source>
        <strain evidence="1 2">GBGD28</strain>
    </source>
</reference>
<gene>
    <name evidence="1" type="ORF">EIA08_32790</name>
</gene>
<name>A0A3P1X5P3_ECOLX</name>
<protein>
    <submittedName>
        <fullName evidence="1">Ankyrin repeat domain-containing protein</fullName>
    </submittedName>
</protein>
<dbReference type="Proteomes" id="UP000271008">
    <property type="component" value="Unassembled WGS sequence"/>
</dbReference>
<feature type="non-terminal residue" evidence="1">
    <location>
        <position position="1"/>
    </location>
</feature>
<proteinExistence type="predicted"/>
<accession>A0A3P1X5P3</accession>
<evidence type="ECO:0000313" key="2">
    <source>
        <dbReference type="Proteomes" id="UP000271008"/>
    </source>
</evidence>
<sequence length="32" mass="3381">TLLRIILPAKPDLNCVTRFGGVGLTPACEKAI</sequence>
<organism evidence="1 2">
    <name type="scientific">Escherichia coli</name>
    <dbReference type="NCBI Taxonomy" id="562"/>
    <lineage>
        <taxon>Bacteria</taxon>
        <taxon>Pseudomonadati</taxon>
        <taxon>Pseudomonadota</taxon>
        <taxon>Gammaproteobacteria</taxon>
        <taxon>Enterobacterales</taxon>
        <taxon>Enterobacteriaceae</taxon>
        <taxon>Escherichia</taxon>
    </lineage>
</organism>
<comment type="caution">
    <text evidence="1">The sequence shown here is derived from an EMBL/GenBank/DDBJ whole genome shotgun (WGS) entry which is preliminary data.</text>
</comment>